<evidence type="ECO:0000259" key="12">
    <source>
        <dbReference type="PROSITE" id="PS50879"/>
    </source>
</evidence>
<comment type="function">
    <text evidence="2 11">Endonuclease that specifically degrades the RNA of RNA-DNA hybrids.</text>
</comment>
<dbReference type="CDD" id="cd09278">
    <property type="entry name" value="RNase_HI_prokaryote_like"/>
    <property type="match status" value="1"/>
</dbReference>
<dbReference type="Gene3D" id="3.30.420.10">
    <property type="entry name" value="Ribonuclease H-like superfamily/Ribonuclease H"/>
    <property type="match status" value="1"/>
</dbReference>
<feature type="domain" description="RNase H type-1" evidence="12">
    <location>
        <begin position="1"/>
        <end position="142"/>
    </location>
</feature>
<keyword evidence="6 11" id="KW-0540">Nuclease</keyword>
<comment type="similarity">
    <text evidence="3 11">Belongs to the RNase H family.</text>
</comment>
<dbReference type="GO" id="GO:0000287">
    <property type="term" value="F:magnesium ion binding"/>
    <property type="evidence" value="ECO:0007669"/>
    <property type="project" value="UniProtKB-UniRule"/>
</dbReference>
<evidence type="ECO:0000256" key="5">
    <source>
        <dbReference type="ARBA" id="ARBA00012180"/>
    </source>
</evidence>
<feature type="binding site" evidence="11">
    <location>
        <position position="9"/>
    </location>
    <ligand>
        <name>Mg(2+)</name>
        <dbReference type="ChEBI" id="CHEBI:18420"/>
        <label>2</label>
    </ligand>
</feature>
<dbReference type="InterPro" id="IPR022892">
    <property type="entry name" value="RNaseHI"/>
</dbReference>
<keyword evidence="11" id="KW-0963">Cytoplasm</keyword>
<dbReference type="InterPro" id="IPR002156">
    <property type="entry name" value="RNaseH_domain"/>
</dbReference>
<feature type="binding site" evidence="11">
    <location>
        <position position="9"/>
    </location>
    <ligand>
        <name>Mg(2+)</name>
        <dbReference type="ChEBI" id="CHEBI:18420"/>
        <label>1</label>
    </ligand>
</feature>
<dbReference type="GO" id="GO:0043137">
    <property type="term" value="P:DNA replication, removal of RNA primer"/>
    <property type="evidence" value="ECO:0007669"/>
    <property type="project" value="TreeGrafter"/>
</dbReference>
<evidence type="ECO:0000256" key="11">
    <source>
        <dbReference type="HAMAP-Rule" id="MF_00042"/>
    </source>
</evidence>
<dbReference type="InterPro" id="IPR050092">
    <property type="entry name" value="RNase_H"/>
</dbReference>
<dbReference type="STRING" id="290054.SAMN02745114_00666"/>
<keyword evidence="9 11" id="KW-0378">Hydrolase</keyword>
<keyword evidence="10 11" id="KW-0460">Magnesium</keyword>
<feature type="binding site" evidence="11">
    <location>
        <position position="134"/>
    </location>
    <ligand>
        <name>Mg(2+)</name>
        <dbReference type="ChEBI" id="CHEBI:18420"/>
        <label>2</label>
    </ligand>
</feature>
<dbReference type="GO" id="GO:0004523">
    <property type="term" value="F:RNA-DNA hybrid ribonuclease activity"/>
    <property type="evidence" value="ECO:0007669"/>
    <property type="project" value="UniProtKB-UniRule"/>
</dbReference>
<evidence type="ECO:0000256" key="6">
    <source>
        <dbReference type="ARBA" id="ARBA00022722"/>
    </source>
</evidence>
<proteinExistence type="inferred from homology"/>
<evidence type="ECO:0000256" key="2">
    <source>
        <dbReference type="ARBA" id="ARBA00004065"/>
    </source>
</evidence>
<dbReference type="PANTHER" id="PTHR10642:SF26">
    <property type="entry name" value="RIBONUCLEASE H1"/>
    <property type="match status" value="1"/>
</dbReference>
<dbReference type="EC" id="3.1.26.4" evidence="5 11"/>
<comment type="cofactor">
    <cofactor evidence="11">
        <name>Mg(2+)</name>
        <dbReference type="ChEBI" id="CHEBI:18420"/>
    </cofactor>
    <text evidence="11">Binds 1 Mg(2+) ion per subunit. May bind a second metal ion at a regulatory site, or after substrate binding.</text>
</comment>
<comment type="subcellular location">
    <subcellularLocation>
        <location evidence="11">Cytoplasm</location>
    </subcellularLocation>
</comment>
<keyword evidence="7 11" id="KW-0479">Metal-binding</keyword>
<evidence type="ECO:0000256" key="1">
    <source>
        <dbReference type="ARBA" id="ARBA00000077"/>
    </source>
</evidence>
<comment type="subunit">
    <text evidence="4 11">Monomer.</text>
</comment>
<feature type="binding site" evidence="11">
    <location>
        <position position="47"/>
    </location>
    <ligand>
        <name>Mg(2+)</name>
        <dbReference type="ChEBI" id="CHEBI:18420"/>
        <label>1</label>
    </ligand>
</feature>
<dbReference type="AlphaFoldDB" id="A0A1T4KX82"/>
<evidence type="ECO:0000256" key="10">
    <source>
        <dbReference type="ARBA" id="ARBA00022842"/>
    </source>
</evidence>
<dbReference type="OrthoDB" id="7845843at2"/>
<dbReference type="EMBL" id="FUWW01000005">
    <property type="protein sequence ID" value="SJZ47001.1"/>
    <property type="molecule type" value="Genomic_DNA"/>
</dbReference>
<evidence type="ECO:0000256" key="7">
    <source>
        <dbReference type="ARBA" id="ARBA00022723"/>
    </source>
</evidence>
<dbReference type="GO" id="GO:0003676">
    <property type="term" value="F:nucleic acid binding"/>
    <property type="evidence" value="ECO:0007669"/>
    <property type="project" value="InterPro"/>
</dbReference>
<accession>A0A1T4KX82</accession>
<dbReference type="FunFam" id="3.30.420.10:FF:000089">
    <property type="entry name" value="Ribonuclease H"/>
    <property type="match status" value="1"/>
</dbReference>
<organism evidence="13 14">
    <name type="scientific">Eubacterium coprostanoligenes</name>
    <dbReference type="NCBI Taxonomy" id="290054"/>
    <lineage>
        <taxon>Bacteria</taxon>
        <taxon>Bacillati</taxon>
        <taxon>Bacillota</taxon>
        <taxon>Clostridia</taxon>
        <taxon>Eubacteriales</taxon>
        <taxon>Eubacteriaceae</taxon>
        <taxon>Eubacterium</taxon>
    </lineage>
</organism>
<dbReference type="Proteomes" id="UP000190657">
    <property type="component" value="Unassembled WGS sequence"/>
</dbReference>
<keyword evidence="14" id="KW-1185">Reference proteome</keyword>
<feature type="binding site" evidence="11">
    <location>
        <position position="69"/>
    </location>
    <ligand>
        <name>Mg(2+)</name>
        <dbReference type="ChEBI" id="CHEBI:18420"/>
        <label>1</label>
    </ligand>
</feature>
<evidence type="ECO:0000313" key="14">
    <source>
        <dbReference type="Proteomes" id="UP000190657"/>
    </source>
</evidence>
<evidence type="ECO:0000256" key="4">
    <source>
        <dbReference type="ARBA" id="ARBA00011245"/>
    </source>
</evidence>
<reference evidence="13 14" key="1">
    <citation type="submission" date="2017-02" db="EMBL/GenBank/DDBJ databases">
        <authorList>
            <person name="Peterson S.W."/>
        </authorList>
    </citation>
    <scope>NUCLEOTIDE SEQUENCE [LARGE SCALE GENOMIC DNA]</scope>
    <source>
        <strain evidence="13 14">ATCC 51222</strain>
    </source>
</reference>
<comment type="catalytic activity">
    <reaction evidence="1 11">
        <text>Endonucleolytic cleavage to 5'-phosphomonoester.</text>
        <dbReference type="EC" id="3.1.26.4"/>
    </reaction>
</comment>
<protein>
    <recommendedName>
        <fullName evidence="5 11">Ribonuclease H</fullName>
        <shortName evidence="11">RNase H</shortName>
        <ecNumber evidence="5 11">3.1.26.4</ecNumber>
    </recommendedName>
</protein>
<dbReference type="RefSeq" id="WP_078768158.1">
    <property type="nucleotide sequence ID" value="NZ_FUWW01000005.1"/>
</dbReference>
<name>A0A1T4KX82_9FIRM</name>
<dbReference type="PROSITE" id="PS50879">
    <property type="entry name" value="RNASE_H_1"/>
    <property type="match status" value="1"/>
</dbReference>
<gene>
    <name evidence="11" type="primary">rnhA</name>
    <name evidence="13" type="ORF">SAMN02745114_00666</name>
</gene>
<dbReference type="InterPro" id="IPR012337">
    <property type="entry name" value="RNaseH-like_sf"/>
</dbReference>
<dbReference type="GO" id="GO:0005737">
    <property type="term" value="C:cytoplasm"/>
    <property type="evidence" value="ECO:0007669"/>
    <property type="project" value="UniProtKB-SubCell"/>
</dbReference>
<evidence type="ECO:0000256" key="3">
    <source>
        <dbReference type="ARBA" id="ARBA00005300"/>
    </source>
</evidence>
<evidence type="ECO:0000313" key="13">
    <source>
        <dbReference type="EMBL" id="SJZ47001.1"/>
    </source>
</evidence>
<evidence type="ECO:0000256" key="8">
    <source>
        <dbReference type="ARBA" id="ARBA00022759"/>
    </source>
</evidence>
<dbReference type="SUPFAM" id="SSF53098">
    <property type="entry name" value="Ribonuclease H-like"/>
    <property type="match status" value="1"/>
</dbReference>
<dbReference type="InterPro" id="IPR036397">
    <property type="entry name" value="RNaseH_sf"/>
</dbReference>
<dbReference type="PANTHER" id="PTHR10642">
    <property type="entry name" value="RIBONUCLEASE H1"/>
    <property type="match status" value="1"/>
</dbReference>
<sequence>MKEINIYTDGACSGNPGPGGWGAVLVYKENEKQLSGSDKNTTNNRMEMTAVIEALKALKEPCKVTLTTDSKYVCDAINKGWVYSWKKNNWKKSDKKPALNVDLWEEMLKQLDIHEVEFVWVKGHNGHKYNEICDKLAVEEYQKYL</sequence>
<keyword evidence="8 11" id="KW-0255">Endonuclease</keyword>
<dbReference type="NCBIfam" id="NF001236">
    <property type="entry name" value="PRK00203.1"/>
    <property type="match status" value="1"/>
</dbReference>
<dbReference type="Pfam" id="PF00075">
    <property type="entry name" value="RNase_H"/>
    <property type="match status" value="1"/>
</dbReference>
<evidence type="ECO:0000256" key="9">
    <source>
        <dbReference type="ARBA" id="ARBA00022801"/>
    </source>
</evidence>
<dbReference type="HAMAP" id="MF_00042">
    <property type="entry name" value="RNase_H"/>
    <property type="match status" value="1"/>
</dbReference>